<dbReference type="AlphaFoldDB" id="A0A1E7WH73"/>
<protein>
    <submittedName>
        <fullName evidence="2">DNA replication and repair protein RecF</fullName>
    </submittedName>
</protein>
<dbReference type="EMBL" id="LROM01000093">
    <property type="protein sequence ID" value="OEZ97989.1"/>
    <property type="molecule type" value="Genomic_DNA"/>
</dbReference>
<sequence length="868" mass="94413">MTTILQEIQKWSEELPAWQQHAIAKIYAQGELTQQDHDDMYALLKVAHKIADPENRVASKLAAGEVAVQPAVGQLIQIGAIKNLNNVNALASDQRLSISAKGLTVIYGENGSGKSGYSRVFKHACRARDRREHILPNANEEPGKAGPPQATFELHVDGVEHEVQWQSGQVSPAELSSIAIFDSHCARAYLDNHGDFAYVPYGLDILKKLVDALGTLKAMATKEQGQNTPDSALFAELSQTKTKVGTLLSALSAKTKPADVEALATWSEEKKAEHANIVAALSEADPKLKAQTLRNQATRFEGLSTRIDKAITLLDDAHLAALVAVVHTASVAKEAAELASKAFRETPGQLLGTGEEAWKKLFKAARSFAAESHPGKEFPHLGPESSCPLCQNTLGAEGAARLVMFDEFVERKTEQEAKTAKDAADALISAIKLANLELLIDETLKNEIAARNQALAESCVGIQKWLTDRRSSMLTACQPAGDWANLVQLIGSPAPALVLLKDQLIAEAVAMEETLDEAGRAKMIAERDELDACRRLSELKAGVLLAIEKHIITGKLNSCVTAAGGTMPISKKATQLSDTMATKEVVAALNAELESLNVHELKVVMKPTSAKGKTQYKLALEMLGKRDATEILSEGEQRAIAIASFLAEVGLGKGLGGMVFDDPVSSLDHSRREYVARRIAKESLSRQVIVFTHDLFFLNVLVHEARALGMEPACRSLRRAPAGYGVADESMPFEGASTKDRVGILRVMLVEATKLRKAGDDKGYKREARDIYAHLRMSWERAVEELLFNGVVLRFRKGVETNRLNKVTIEPGDVETITKNMGKCSNYTGHDGAIQANLAIPLPPEIEQDINVLDDWRKAASDRLNKKK</sequence>
<dbReference type="Pfam" id="PF13166">
    <property type="entry name" value="AAA_13"/>
    <property type="match status" value="1"/>
</dbReference>
<proteinExistence type="predicted"/>
<accession>A0A1E7WH73</accession>
<dbReference type="InterPro" id="IPR027417">
    <property type="entry name" value="P-loop_NTPase"/>
</dbReference>
<dbReference type="PANTHER" id="PTHR32182:SF0">
    <property type="entry name" value="DNA REPLICATION AND REPAIR PROTEIN RECF"/>
    <property type="match status" value="1"/>
</dbReference>
<name>A0A1E7WH73_9BURK</name>
<feature type="domain" description="Protein CR006 P-loop" evidence="1">
    <location>
        <begin position="105"/>
        <end position="700"/>
    </location>
</feature>
<dbReference type="GO" id="GO:0000731">
    <property type="term" value="P:DNA synthesis involved in DNA repair"/>
    <property type="evidence" value="ECO:0007669"/>
    <property type="project" value="TreeGrafter"/>
</dbReference>
<keyword evidence="3" id="KW-1185">Reference proteome</keyword>
<dbReference type="SUPFAM" id="SSF52540">
    <property type="entry name" value="P-loop containing nucleoside triphosphate hydrolases"/>
    <property type="match status" value="1"/>
</dbReference>
<dbReference type="GO" id="GO:0006302">
    <property type="term" value="P:double-strand break repair"/>
    <property type="evidence" value="ECO:0007669"/>
    <property type="project" value="TreeGrafter"/>
</dbReference>
<dbReference type="PATRIC" id="fig|762836.4.peg.3355"/>
<evidence type="ECO:0000313" key="3">
    <source>
        <dbReference type="Proteomes" id="UP000175989"/>
    </source>
</evidence>
<dbReference type="Proteomes" id="UP000175989">
    <property type="component" value="Unassembled WGS sequence"/>
</dbReference>
<gene>
    <name evidence="2" type="primary">recF_3</name>
    <name evidence="2" type="ORF">DUPY_32600</name>
</gene>
<organism evidence="2 3">
    <name type="scientific">Duganella phyllosphaerae</name>
    <dbReference type="NCBI Taxonomy" id="762836"/>
    <lineage>
        <taxon>Bacteria</taxon>
        <taxon>Pseudomonadati</taxon>
        <taxon>Pseudomonadota</taxon>
        <taxon>Betaproteobacteria</taxon>
        <taxon>Burkholderiales</taxon>
        <taxon>Oxalobacteraceae</taxon>
        <taxon>Telluria group</taxon>
        <taxon>Duganella</taxon>
    </lineage>
</organism>
<evidence type="ECO:0000259" key="1">
    <source>
        <dbReference type="Pfam" id="PF13166"/>
    </source>
</evidence>
<reference evidence="3" key="1">
    <citation type="journal article" date="2016" name="Front. Microbiol.">
        <title>Molecular Keys to the Janthinobacterium and Duganella spp. Interaction with the Plant Pathogen Fusarium graminearum.</title>
        <authorList>
            <person name="Haack F.S."/>
            <person name="Poehlein A."/>
            <person name="Kroger C."/>
            <person name="Voigt C.A."/>
            <person name="Piepenbring M."/>
            <person name="Bode H.B."/>
            <person name="Daniel R."/>
            <person name="Schafer W."/>
            <person name="Streit W.R."/>
        </authorList>
    </citation>
    <scope>NUCLEOTIDE SEQUENCE [LARGE SCALE GENOMIC DNA]</scope>
    <source>
        <strain evidence="3">T54</strain>
    </source>
</reference>
<dbReference type="Gene3D" id="3.40.50.300">
    <property type="entry name" value="P-loop containing nucleotide triphosphate hydrolases"/>
    <property type="match status" value="2"/>
</dbReference>
<dbReference type="InterPro" id="IPR026866">
    <property type="entry name" value="CR006_AAA"/>
</dbReference>
<comment type="caution">
    <text evidence="2">The sequence shown here is derived from an EMBL/GenBank/DDBJ whole genome shotgun (WGS) entry which is preliminary data.</text>
</comment>
<evidence type="ECO:0000313" key="2">
    <source>
        <dbReference type="EMBL" id="OEZ97989.1"/>
    </source>
</evidence>
<dbReference type="PANTHER" id="PTHR32182">
    <property type="entry name" value="DNA REPLICATION AND REPAIR PROTEIN RECF"/>
    <property type="match status" value="1"/>
</dbReference>